<dbReference type="Proteomes" id="UP000469452">
    <property type="component" value="Unassembled WGS sequence"/>
</dbReference>
<evidence type="ECO:0000313" key="5">
    <source>
        <dbReference type="Proteomes" id="UP000469452"/>
    </source>
</evidence>
<dbReference type="Gene3D" id="1.25.40.20">
    <property type="entry name" value="Ankyrin repeat-containing domain"/>
    <property type="match status" value="2"/>
</dbReference>
<protein>
    <submittedName>
        <fullName evidence="4">Uncharacterized protein</fullName>
    </submittedName>
</protein>
<evidence type="ECO:0000256" key="2">
    <source>
        <dbReference type="ARBA" id="ARBA00023043"/>
    </source>
</evidence>
<dbReference type="PROSITE" id="PS50088">
    <property type="entry name" value="ANK_REPEAT"/>
    <property type="match status" value="1"/>
</dbReference>
<comment type="caution">
    <text evidence="4">The sequence shown here is derived from an EMBL/GenBank/DDBJ whole genome shotgun (WGS) entry which is preliminary data.</text>
</comment>
<dbReference type="InterPro" id="IPR002110">
    <property type="entry name" value="Ankyrin_rpt"/>
</dbReference>
<dbReference type="InterPro" id="IPR050889">
    <property type="entry name" value="Dendritic_Spine_Reg/Scaffold"/>
</dbReference>
<dbReference type="Pfam" id="PF12796">
    <property type="entry name" value="Ank_2"/>
    <property type="match status" value="1"/>
</dbReference>
<dbReference type="AlphaFoldDB" id="A0A6A5AZW5"/>
<dbReference type="SUPFAM" id="SSF48403">
    <property type="entry name" value="Ankyrin repeat"/>
    <property type="match status" value="1"/>
</dbReference>
<name>A0A6A5AZW5_APHAT</name>
<sequence>MRPVHVAPSADTLQALASGQADLLALDGCGRMALSYACMAGDDASVRYLAGECAEFIDYPDPEGETPLHFAVVGGYLPCVQAIVEASSKYILRPNKAAKTALDVAKERSQWEIATYLEQTCGVDDTVPP</sequence>
<feature type="repeat" description="ANK" evidence="3">
    <location>
        <begin position="63"/>
        <end position="95"/>
    </location>
</feature>
<dbReference type="SMART" id="SM00248">
    <property type="entry name" value="ANK"/>
    <property type="match status" value="2"/>
</dbReference>
<proteinExistence type="predicted"/>
<keyword evidence="2 3" id="KW-0040">ANK repeat</keyword>
<dbReference type="PROSITE" id="PS50297">
    <property type="entry name" value="ANK_REP_REGION"/>
    <property type="match status" value="1"/>
</dbReference>
<evidence type="ECO:0000256" key="3">
    <source>
        <dbReference type="PROSITE-ProRule" id="PRU00023"/>
    </source>
</evidence>
<reference evidence="4 5" key="1">
    <citation type="submission" date="2019-06" db="EMBL/GenBank/DDBJ databases">
        <title>Genomics analysis of Aphanomyces spp. identifies a new class of oomycete effector associated with host adaptation.</title>
        <authorList>
            <person name="Gaulin E."/>
        </authorList>
    </citation>
    <scope>NUCLEOTIDE SEQUENCE [LARGE SCALE GENOMIC DNA]</scope>
    <source>
        <strain evidence="4 5">E</strain>
    </source>
</reference>
<dbReference type="InterPro" id="IPR036770">
    <property type="entry name" value="Ankyrin_rpt-contain_sf"/>
</dbReference>
<evidence type="ECO:0000313" key="4">
    <source>
        <dbReference type="EMBL" id="KAF0776199.1"/>
    </source>
</evidence>
<gene>
    <name evidence="4" type="ORF">AaE_000101</name>
</gene>
<organism evidence="4 5">
    <name type="scientific">Aphanomyces astaci</name>
    <name type="common">Crayfish plague agent</name>
    <dbReference type="NCBI Taxonomy" id="112090"/>
    <lineage>
        <taxon>Eukaryota</taxon>
        <taxon>Sar</taxon>
        <taxon>Stramenopiles</taxon>
        <taxon>Oomycota</taxon>
        <taxon>Saprolegniomycetes</taxon>
        <taxon>Saprolegniales</taxon>
        <taxon>Verrucalvaceae</taxon>
        <taxon>Aphanomyces</taxon>
    </lineage>
</organism>
<dbReference type="EMBL" id="VJMI01000208">
    <property type="protein sequence ID" value="KAF0776199.1"/>
    <property type="molecule type" value="Genomic_DNA"/>
</dbReference>
<accession>A0A6A5AZW5</accession>
<dbReference type="VEuPathDB" id="FungiDB:H257_09968"/>
<keyword evidence="1" id="KW-0677">Repeat</keyword>
<dbReference type="PANTHER" id="PTHR24166">
    <property type="entry name" value="ROLLING PEBBLES, ISOFORM B"/>
    <property type="match status" value="1"/>
</dbReference>
<dbReference type="PANTHER" id="PTHR24166:SF48">
    <property type="entry name" value="PROTEIN VAPYRIN"/>
    <property type="match status" value="1"/>
</dbReference>
<evidence type="ECO:0000256" key="1">
    <source>
        <dbReference type="ARBA" id="ARBA00022737"/>
    </source>
</evidence>